<dbReference type="SUPFAM" id="SSF52540">
    <property type="entry name" value="P-loop containing nucleoside triphosphate hydrolases"/>
    <property type="match status" value="1"/>
</dbReference>
<dbReference type="PROSITE" id="PS51421">
    <property type="entry name" value="RAS"/>
    <property type="match status" value="1"/>
</dbReference>
<dbReference type="InterPro" id="IPR003578">
    <property type="entry name" value="Small_GTPase_Rho"/>
</dbReference>
<dbReference type="AlphaFoldDB" id="A0A815BII0"/>
<keyword evidence="13" id="KW-1185">Reference proteome</keyword>
<evidence type="ECO:0000256" key="1">
    <source>
        <dbReference type="ARBA" id="ARBA00010142"/>
    </source>
</evidence>
<dbReference type="InterPro" id="IPR001806">
    <property type="entry name" value="Small_GTPase"/>
</dbReference>
<dbReference type="Proteomes" id="UP000663834">
    <property type="component" value="Unassembled WGS sequence"/>
</dbReference>
<evidence type="ECO:0000313" key="5">
    <source>
        <dbReference type="EMBL" id="CAF2139401.1"/>
    </source>
</evidence>
<dbReference type="NCBIfam" id="TIGR00231">
    <property type="entry name" value="small_GTP"/>
    <property type="match status" value="1"/>
</dbReference>
<dbReference type="SMART" id="SM00176">
    <property type="entry name" value="RAN"/>
    <property type="match status" value="1"/>
</dbReference>
<dbReference type="SMART" id="SM00175">
    <property type="entry name" value="RAB"/>
    <property type="match status" value="1"/>
</dbReference>
<evidence type="ECO:0000313" key="12">
    <source>
        <dbReference type="Proteomes" id="UP000663834"/>
    </source>
</evidence>
<comment type="caution">
    <text evidence="4">The sequence shown here is derived from an EMBL/GenBank/DDBJ whole genome shotgun (WGS) entry which is preliminary data.</text>
</comment>
<evidence type="ECO:0000313" key="10">
    <source>
        <dbReference type="EMBL" id="CAF3881894.1"/>
    </source>
</evidence>
<dbReference type="EMBL" id="CAJNRE010021965">
    <property type="protein sequence ID" value="CAF2266010.1"/>
    <property type="molecule type" value="Genomic_DNA"/>
</dbReference>
<dbReference type="FunFam" id="3.40.50.300:FF:001179">
    <property type="entry name" value="Rho family GTPase"/>
    <property type="match status" value="1"/>
</dbReference>
<dbReference type="PRINTS" id="PR00449">
    <property type="entry name" value="RASTRNSFRMNG"/>
</dbReference>
<evidence type="ECO:0000256" key="3">
    <source>
        <dbReference type="ARBA" id="ARBA00023134"/>
    </source>
</evidence>
<dbReference type="Proteomes" id="UP000676336">
    <property type="component" value="Unassembled WGS sequence"/>
</dbReference>
<dbReference type="EMBL" id="CAJOBG010002305">
    <property type="protein sequence ID" value="CAF3997816.1"/>
    <property type="molecule type" value="Genomic_DNA"/>
</dbReference>
<proteinExistence type="inferred from homology"/>
<keyword evidence="2" id="KW-0547">Nucleotide-binding</keyword>
<dbReference type="Pfam" id="PF00071">
    <property type="entry name" value="Ras"/>
    <property type="match status" value="1"/>
</dbReference>
<evidence type="ECO:0000313" key="13">
    <source>
        <dbReference type="Proteomes" id="UP000663866"/>
    </source>
</evidence>
<dbReference type="InterPro" id="IPR027417">
    <property type="entry name" value="P-loop_NTPase"/>
</dbReference>
<dbReference type="CDD" id="cd00157">
    <property type="entry name" value="Rho"/>
    <property type="match status" value="1"/>
</dbReference>
<keyword evidence="3" id="KW-0342">GTP-binding</keyword>
<dbReference type="EMBL" id="CAJNRF010012295">
    <property type="protein sequence ID" value="CAF2139401.1"/>
    <property type="molecule type" value="Genomic_DNA"/>
</dbReference>
<dbReference type="Proteomes" id="UP000663887">
    <property type="component" value="Unassembled WGS sequence"/>
</dbReference>
<dbReference type="Proteomes" id="UP000681720">
    <property type="component" value="Unassembled WGS sequence"/>
</dbReference>
<evidence type="ECO:0000313" key="9">
    <source>
        <dbReference type="EMBL" id="CAF3841568.1"/>
    </source>
</evidence>
<evidence type="ECO:0000313" key="8">
    <source>
        <dbReference type="EMBL" id="CAF3830760.1"/>
    </source>
</evidence>
<protein>
    <submittedName>
        <fullName evidence="4">Uncharacterized protein</fullName>
    </submittedName>
</protein>
<accession>A0A815BII0</accession>
<dbReference type="PROSITE" id="PS51419">
    <property type="entry name" value="RAB"/>
    <property type="match status" value="1"/>
</dbReference>
<dbReference type="EMBL" id="CAJNOW010000322">
    <property type="protein sequence ID" value="CAF1270617.1"/>
    <property type="molecule type" value="Genomic_DNA"/>
</dbReference>
<dbReference type="OrthoDB" id="9981151at2759"/>
<comment type="similarity">
    <text evidence="1">Belongs to the small GTPase superfamily. Rho family.</text>
</comment>
<gene>
    <name evidence="10" type="ORF">GIL414_LOCUS5587</name>
    <name evidence="4" type="ORF">KQP761_LOCUS3267</name>
    <name evidence="7" type="ORF">MBJ925_LOCUS39080</name>
    <name evidence="11" type="ORF">OVN521_LOCUS14866</name>
    <name evidence="8" type="ORF">SMN809_LOCUS2849</name>
    <name evidence="9" type="ORF">UXM345_LOCUS7259</name>
    <name evidence="5" type="ORF">WKI299_LOCUS28026</name>
    <name evidence="6" type="ORF">XDN619_LOCUS31128</name>
</gene>
<dbReference type="Proteomes" id="UP000663824">
    <property type="component" value="Unassembled WGS sequence"/>
</dbReference>
<evidence type="ECO:0000313" key="7">
    <source>
        <dbReference type="EMBL" id="CAF2266010.1"/>
    </source>
</evidence>
<dbReference type="Proteomes" id="UP000663842">
    <property type="component" value="Unassembled WGS sequence"/>
</dbReference>
<dbReference type="Proteomes" id="UP000663856">
    <property type="component" value="Unassembled WGS sequence"/>
</dbReference>
<dbReference type="PANTHER" id="PTHR24072">
    <property type="entry name" value="RHO FAMILY GTPASE"/>
    <property type="match status" value="1"/>
</dbReference>
<dbReference type="GO" id="GO:0003924">
    <property type="term" value="F:GTPase activity"/>
    <property type="evidence" value="ECO:0007669"/>
    <property type="project" value="InterPro"/>
</dbReference>
<dbReference type="EMBL" id="CAJOBI010000550">
    <property type="protein sequence ID" value="CAF3830760.1"/>
    <property type="molecule type" value="Genomic_DNA"/>
</dbReference>
<dbReference type="SMART" id="SM00174">
    <property type="entry name" value="RHO"/>
    <property type="match status" value="1"/>
</dbReference>
<reference evidence="4" key="1">
    <citation type="submission" date="2021-02" db="EMBL/GenBank/DDBJ databases">
        <authorList>
            <person name="Nowell W R."/>
        </authorList>
    </citation>
    <scope>NUCLEOTIDE SEQUENCE</scope>
</reference>
<dbReference type="EMBL" id="CAJNRG010015511">
    <property type="protein sequence ID" value="CAF2169717.1"/>
    <property type="molecule type" value="Genomic_DNA"/>
</dbReference>
<evidence type="ECO:0000256" key="2">
    <source>
        <dbReference type="ARBA" id="ARBA00022741"/>
    </source>
</evidence>
<organism evidence="4 12">
    <name type="scientific">Rotaria magnacalcarata</name>
    <dbReference type="NCBI Taxonomy" id="392030"/>
    <lineage>
        <taxon>Eukaryota</taxon>
        <taxon>Metazoa</taxon>
        <taxon>Spiralia</taxon>
        <taxon>Gnathifera</taxon>
        <taxon>Rotifera</taxon>
        <taxon>Eurotatoria</taxon>
        <taxon>Bdelloidea</taxon>
        <taxon>Philodinida</taxon>
        <taxon>Philodinidae</taxon>
        <taxon>Rotaria</taxon>
    </lineage>
</organism>
<evidence type="ECO:0000313" key="6">
    <source>
        <dbReference type="EMBL" id="CAF2169717.1"/>
    </source>
</evidence>
<evidence type="ECO:0000313" key="11">
    <source>
        <dbReference type="EMBL" id="CAF3997816.1"/>
    </source>
</evidence>
<sequence length="246" mass="28111">MPKSNSNNYRSATAVSTIEEIKIVVVGDGYTGKTTLCIVYKDGEYPQDPYVPTIFENYAAAVTVNNRKYILNLFDSAGQEEYDQLRIMAYPNTDVFILCFSVVDPDSYSNILSKWIPELNRYAPRVPIIVVGTKLDLRNDPSTLEQLAEKRQRPISQSQGEYLAHVCSAKVYLECSSMLNFNVRNVFEQAIEIHNSYEARYYHGLSNGRRILSDKLHSCSWFSTLFCCTTVSKRSHHKNNHDCYTV</sequence>
<dbReference type="InterPro" id="IPR005225">
    <property type="entry name" value="Small_GTP-bd"/>
</dbReference>
<dbReference type="GO" id="GO:0007264">
    <property type="term" value="P:small GTPase-mediated signal transduction"/>
    <property type="evidence" value="ECO:0007669"/>
    <property type="project" value="InterPro"/>
</dbReference>
<dbReference type="Proteomes" id="UP000663866">
    <property type="component" value="Unassembled WGS sequence"/>
</dbReference>
<evidence type="ECO:0000313" key="4">
    <source>
        <dbReference type="EMBL" id="CAF1270617.1"/>
    </source>
</evidence>
<dbReference type="EMBL" id="CAJOBF010000597">
    <property type="protein sequence ID" value="CAF3841568.1"/>
    <property type="molecule type" value="Genomic_DNA"/>
</dbReference>
<dbReference type="SMART" id="SM00173">
    <property type="entry name" value="RAS"/>
    <property type="match status" value="1"/>
</dbReference>
<dbReference type="Gene3D" id="3.40.50.300">
    <property type="entry name" value="P-loop containing nucleotide triphosphate hydrolases"/>
    <property type="match status" value="1"/>
</dbReference>
<name>A0A815BII0_9BILA</name>
<dbReference type="PROSITE" id="PS51420">
    <property type="entry name" value="RHO"/>
    <property type="match status" value="1"/>
</dbReference>
<dbReference type="GO" id="GO:0005525">
    <property type="term" value="F:GTP binding"/>
    <property type="evidence" value="ECO:0007669"/>
    <property type="project" value="UniProtKB-KW"/>
</dbReference>
<dbReference type="EMBL" id="CAJOBJ010001492">
    <property type="protein sequence ID" value="CAF3881894.1"/>
    <property type="molecule type" value="Genomic_DNA"/>
</dbReference>